<dbReference type="InterPro" id="IPR011055">
    <property type="entry name" value="Dup_hybrid_motif"/>
</dbReference>
<dbReference type="PANTHER" id="PTHR21666">
    <property type="entry name" value="PEPTIDASE-RELATED"/>
    <property type="match status" value="1"/>
</dbReference>
<comment type="caution">
    <text evidence="4">The sequence shown here is derived from an EMBL/GenBank/DDBJ whole genome shotgun (WGS) entry which is preliminary data.</text>
</comment>
<reference evidence="4 5" key="1">
    <citation type="journal article" date="2016" name="Nat. Commun.">
        <title>Thousands of microbial genomes shed light on interconnected biogeochemical processes in an aquifer system.</title>
        <authorList>
            <person name="Anantharaman K."/>
            <person name="Brown C.T."/>
            <person name="Hug L.A."/>
            <person name="Sharon I."/>
            <person name="Castelle C.J."/>
            <person name="Probst A.J."/>
            <person name="Thomas B.C."/>
            <person name="Singh A."/>
            <person name="Wilkins M.J."/>
            <person name="Karaoz U."/>
            <person name="Brodie E.L."/>
            <person name="Williams K.H."/>
            <person name="Hubbard S.S."/>
            <person name="Banfield J.F."/>
        </authorList>
    </citation>
    <scope>NUCLEOTIDE SEQUENCE [LARGE SCALE GENOMIC DNA]</scope>
</reference>
<dbReference type="AlphaFoldDB" id="A0A1F5VJH4"/>
<feature type="transmembrane region" description="Helical" evidence="2">
    <location>
        <begin position="6"/>
        <end position="23"/>
    </location>
</feature>
<dbReference type="SUPFAM" id="SSF51261">
    <property type="entry name" value="Duplicated hybrid motif"/>
    <property type="match status" value="1"/>
</dbReference>
<evidence type="ECO:0000256" key="1">
    <source>
        <dbReference type="ARBA" id="ARBA00022729"/>
    </source>
</evidence>
<feature type="transmembrane region" description="Helical" evidence="2">
    <location>
        <begin position="35"/>
        <end position="58"/>
    </location>
</feature>
<sequence length="328" mass="35673">MSDLVLGIFGLLAIIVLILLVIASHKNNGAKLGVGLGLVLLFGGDAFAGVNLTLPGFVNQGGFFKIVIKEDGKVRSEFYAVDFAGGAYRTFLEEGGKHVVFVPVGVAEKIGRIEIAVRKEDGALLAREHIEVKLVDFPKSKKNFQRMPYTKAQLARLKKEQESLKNIYFTEFALIFFGTDLIFRQPLDGEAPRISSEFGAIRKVKVGKDPKIYTVRHYGIDYPVPEGTPVFAAENGMVRFAGNLLGAGNTVIIDHGHGLFSVYEHLSNITVFSGDFARAGAVIAYSGKTGNATGPNLHFGVKLHNVWVDPKYFFARPAELGRSTGGAR</sequence>
<dbReference type="GO" id="GO:0004222">
    <property type="term" value="F:metalloendopeptidase activity"/>
    <property type="evidence" value="ECO:0007669"/>
    <property type="project" value="TreeGrafter"/>
</dbReference>
<organism evidence="4 5">
    <name type="scientific">Candidatus Giovannonibacteria bacterium RIFCSPHIGHO2_01_FULL_45_23</name>
    <dbReference type="NCBI Taxonomy" id="1798325"/>
    <lineage>
        <taxon>Bacteria</taxon>
        <taxon>Candidatus Giovannoniibacteriota</taxon>
    </lineage>
</organism>
<dbReference type="PANTHER" id="PTHR21666:SF289">
    <property type="entry name" value="L-ALA--D-GLU ENDOPEPTIDASE"/>
    <property type="match status" value="1"/>
</dbReference>
<accession>A0A1F5VJH4</accession>
<dbReference type="CDD" id="cd12797">
    <property type="entry name" value="M23_peptidase"/>
    <property type="match status" value="1"/>
</dbReference>
<proteinExistence type="predicted"/>
<feature type="domain" description="M23ase beta-sheet core" evidence="3">
    <location>
        <begin position="216"/>
        <end position="310"/>
    </location>
</feature>
<keyword evidence="1" id="KW-0732">Signal</keyword>
<gene>
    <name evidence="4" type="ORF">A2834_04315</name>
</gene>
<evidence type="ECO:0000313" key="4">
    <source>
        <dbReference type="EMBL" id="OGF63101.1"/>
    </source>
</evidence>
<dbReference type="Gene3D" id="2.70.70.10">
    <property type="entry name" value="Glucose Permease (Domain IIA)"/>
    <property type="match status" value="1"/>
</dbReference>
<dbReference type="InterPro" id="IPR050570">
    <property type="entry name" value="Cell_wall_metabolism_enzyme"/>
</dbReference>
<dbReference type="STRING" id="1798325.A2834_04315"/>
<evidence type="ECO:0000313" key="5">
    <source>
        <dbReference type="Proteomes" id="UP000179251"/>
    </source>
</evidence>
<keyword evidence="2" id="KW-0472">Membrane</keyword>
<name>A0A1F5VJH4_9BACT</name>
<dbReference type="InterPro" id="IPR016047">
    <property type="entry name" value="M23ase_b-sheet_dom"/>
</dbReference>
<evidence type="ECO:0000259" key="3">
    <source>
        <dbReference type="Pfam" id="PF01551"/>
    </source>
</evidence>
<dbReference type="Proteomes" id="UP000179251">
    <property type="component" value="Unassembled WGS sequence"/>
</dbReference>
<evidence type="ECO:0000256" key="2">
    <source>
        <dbReference type="SAM" id="Phobius"/>
    </source>
</evidence>
<dbReference type="EMBL" id="MFHD01000007">
    <property type="protein sequence ID" value="OGF63101.1"/>
    <property type="molecule type" value="Genomic_DNA"/>
</dbReference>
<keyword evidence="2" id="KW-0812">Transmembrane</keyword>
<protein>
    <recommendedName>
        <fullName evidence="3">M23ase beta-sheet core domain-containing protein</fullName>
    </recommendedName>
</protein>
<keyword evidence="2" id="KW-1133">Transmembrane helix</keyword>
<dbReference type="Pfam" id="PF01551">
    <property type="entry name" value="Peptidase_M23"/>
    <property type="match status" value="1"/>
</dbReference>